<feature type="compositionally biased region" description="Polar residues" evidence="1">
    <location>
        <begin position="146"/>
        <end position="159"/>
    </location>
</feature>
<dbReference type="OrthoDB" id="3196783at2759"/>
<evidence type="ECO:0000256" key="1">
    <source>
        <dbReference type="SAM" id="MobiDB-lite"/>
    </source>
</evidence>
<organism evidence="3 4">
    <name type="scientific">Piloderma croceum (strain F 1598)</name>
    <dbReference type="NCBI Taxonomy" id="765440"/>
    <lineage>
        <taxon>Eukaryota</taxon>
        <taxon>Fungi</taxon>
        <taxon>Dikarya</taxon>
        <taxon>Basidiomycota</taxon>
        <taxon>Agaricomycotina</taxon>
        <taxon>Agaricomycetes</taxon>
        <taxon>Agaricomycetidae</taxon>
        <taxon>Atheliales</taxon>
        <taxon>Atheliaceae</taxon>
        <taxon>Piloderma</taxon>
    </lineage>
</organism>
<keyword evidence="4" id="KW-1185">Reference proteome</keyword>
<dbReference type="HOGENOM" id="CLU_912498_0_0_1"/>
<feature type="domain" description="C2H2-type" evidence="2">
    <location>
        <begin position="242"/>
        <end position="269"/>
    </location>
</feature>
<sequence length="305" mass="33657">MFTSNRSRQYNATLDVERRSEIIDVDDPETSDVVHVEDHSASGMMPDDEVHQTLLDAVDAAEARYSLIRRSSAFVSQSLPHVPSQTIPRASSQITPPVSSSPTCVCGTRRLCIGCITQGPSDSDEQETALSSEEPTASSRSHKATEANQSPGRPHRSSISDYLSGMAITADSPRRSMDDSSDTGSAGEWQEEERRCLWGDGACKHVFSLARTQGQSSLVTIIKSHLEQCHPEIQAKTPADKYTCQWDGCRDPLATVTSIARHVLTGKKHMDFGMPCPDCQEGSFRRDSLKIHRKRHSCKSRKLEL</sequence>
<reference evidence="4" key="2">
    <citation type="submission" date="2015-01" db="EMBL/GenBank/DDBJ databases">
        <title>Evolutionary Origins and Diversification of the Mycorrhizal Mutualists.</title>
        <authorList>
            <consortium name="DOE Joint Genome Institute"/>
            <consortium name="Mycorrhizal Genomics Consortium"/>
            <person name="Kohler A."/>
            <person name="Kuo A."/>
            <person name="Nagy L.G."/>
            <person name="Floudas D."/>
            <person name="Copeland A."/>
            <person name="Barry K.W."/>
            <person name="Cichocki N."/>
            <person name="Veneault-Fourrey C."/>
            <person name="LaButti K."/>
            <person name="Lindquist E.A."/>
            <person name="Lipzen A."/>
            <person name="Lundell T."/>
            <person name="Morin E."/>
            <person name="Murat C."/>
            <person name="Riley R."/>
            <person name="Ohm R."/>
            <person name="Sun H."/>
            <person name="Tunlid A."/>
            <person name="Henrissat B."/>
            <person name="Grigoriev I.V."/>
            <person name="Hibbett D.S."/>
            <person name="Martin F."/>
        </authorList>
    </citation>
    <scope>NUCLEOTIDE SEQUENCE [LARGE SCALE GENOMIC DNA]</scope>
    <source>
        <strain evidence="4">F 1598</strain>
    </source>
</reference>
<evidence type="ECO:0000313" key="3">
    <source>
        <dbReference type="EMBL" id="KIM86590.1"/>
    </source>
</evidence>
<evidence type="ECO:0000313" key="4">
    <source>
        <dbReference type="Proteomes" id="UP000054166"/>
    </source>
</evidence>
<dbReference type="InParanoid" id="A0A0C3FR84"/>
<feature type="region of interest" description="Disordered" evidence="1">
    <location>
        <begin position="119"/>
        <end position="159"/>
    </location>
</feature>
<dbReference type="InterPro" id="IPR013087">
    <property type="entry name" value="Znf_C2H2_type"/>
</dbReference>
<dbReference type="SMART" id="SM00355">
    <property type="entry name" value="ZnF_C2H2"/>
    <property type="match status" value="2"/>
</dbReference>
<dbReference type="EMBL" id="KN832981">
    <property type="protein sequence ID" value="KIM86590.1"/>
    <property type="molecule type" value="Genomic_DNA"/>
</dbReference>
<name>A0A0C3FR84_PILCF</name>
<dbReference type="AlphaFoldDB" id="A0A0C3FR84"/>
<accession>A0A0C3FR84</accession>
<feature type="domain" description="C2H2-type" evidence="2">
    <location>
        <begin position="274"/>
        <end position="296"/>
    </location>
</feature>
<reference evidence="3 4" key="1">
    <citation type="submission" date="2014-04" db="EMBL/GenBank/DDBJ databases">
        <authorList>
            <consortium name="DOE Joint Genome Institute"/>
            <person name="Kuo A."/>
            <person name="Tarkka M."/>
            <person name="Buscot F."/>
            <person name="Kohler A."/>
            <person name="Nagy L.G."/>
            <person name="Floudas D."/>
            <person name="Copeland A."/>
            <person name="Barry K.W."/>
            <person name="Cichocki N."/>
            <person name="Veneault-Fourrey C."/>
            <person name="LaButti K."/>
            <person name="Lindquist E.A."/>
            <person name="Lipzen A."/>
            <person name="Lundell T."/>
            <person name="Morin E."/>
            <person name="Murat C."/>
            <person name="Sun H."/>
            <person name="Tunlid A."/>
            <person name="Henrissat B."/>
            <person name="Grigoriev I.V."/>
            <person name="Hibbett D.S."/>
            <person name="Martin F."/>
            <person name="Nordberg H.P."/>
            <person name="Cantor M.N."/>
            <person name="Hua S.X."/>
        </authorList>
    </citation>
    <scope>NUCLEOTIDE SEQUENCE [LARGE SCALE GENOMIC DNA]</scope>
    <source>
        <strain evidence="3 4">F 1598</strain>
    </source>
</reference>
<protein>
    <recommendedName>
        <fullName evidence="2">C2H2-type domain-containing protein</fullName>
    </recommendedName>
</protein>
<evidence type="ECO:0000259" key="2">
    <source>
        <dbReference type="SMART" id="SM00355"/>
    </source>
</evidence>
<dbReference type="Proteomes" id="UP000054166">
    <property type="component" value="Unassembled WGS sequence"/>
</dbReference>
<feature type="compositionally biased region" description="Polar residues" evidence="1">
    <location>
        <begin position="128"/>
        <end position="139"/>
    </location>
</feature>
<proteinExistence type="predicted"/>
<gene>
    <name evidence="3" type="ORF">PILCRDRAFT_815827</name>
</gene>
<feature type="region of interest" description="Disordered" evidence="1">
    <location>
        <begin position="169"/>
        <end position="188"/>
    </location>
</feature>